<dbReference type="EMBL" id="AOFT01000012">
    <property type="protein sequence ID" value="EMR05691.1"/>
    <property type="molecule type" value="Genomic_DNA"/>
</dbReference>
<dbReference type="InterPro" id="IPR050072">
    <property type="entry name" value="Peptidase_M20A"/>
</dbReference>
<keyword evidence="5" id="KW-0862">Zinc</keyword>
<evidence type="ECO:0000256" key="4">
    <source>
        <dbReference type="ARBA" id="ARBA00022801"/>
    </source>
</evidence>
<dbReference type="GO" id="GO:0016805">
    <property type="term" value="F:dipeptidase activity"/>
    <property type="evidence" value="ECO:0007669"/>
    <property type="project" value="UniProtKB-KW"/>
</dbReference>
<dbReference type="AlphaFoldDB" id="M7NES8"/>
<reference evidence="8 9" key="1">
    <citation type="journal article" date="2013" name="Genome Announc.">
        <title>Draft Genome Sequence of Bhargavaea cecembensis Strain DSE10T, Isolated from a Deep-Sea Sediment Sample Collected at a Depth of 5,904 m from the Chagos-Laccadive Ridge System in the Indian Ocean.</title>
        <authorList>
            <person name="Shivaji S."/>
            <person name="Ara S."/>
            <person name="Begum Z."/>
            <person name="Ruth M."/>
            <person name="Singh A."/>
            <person name="Kumar Pinnaka A."/>
        </authorList>
    </citation>
    <scope>NUCLEOTIDE SEQUENCE [LARGE SCALE GENOMIC DNA]</scope>
    <source>
        <strain evidence="8 9">DSE10</strain>
    </source>
</reference>
<feature type="region of interest" description="Disordered" evidence="7">
    <location>
        <begin position="206"/>
        <end position="225"/>
    </location>
</feature>
<keyword evidence="3" id="KW-0645">Protease</keyword>
<comment type="cofactor">
    <cofactor evidence="1">
        <name>Zn(2+)</name>
        <dbReference type="ChEBI" id="CHEBI:29105"/>
    </cofactor>
</comment>
<dbReference type="NCBIfam" id="TIGR01887">
    <property type="entry name" value="dipeptidaselike"/>
    <property type="match status" value="1"/>
</dbReference>
<keyword evidence="4 8" id="KW-0378">Hydrolase</keyword>
<comment type="similarity">
    <text evidence="2">Belongs to the peptidase M20A family.</text>
</comment>
<evidence type="ECO:0000256" key="7">
    <source>
        <dbReference type="SAM" id="MobiDB-lite"/>
    </source>
</evidence>
<dbReference type="Gene3D" id="3.40.630.10">
    <property type="entry name" value="Zn peptidases"/>
    <property type="match status" value="1"/>
</dbReference>
<gene>
    <name evidence="8" type="ORF">C772_02357</name>
</gene>
<dbReference type="PANTHER" id="PTHR43808">
    <property type="entry name" value="ACETYLORNITHINE DEACETYLASE"/>
    <property type="match status" value="1"/>
</dbReference>
<dbReference type="eggNOG" id="COG0624">
    <property type="taxonomic scope" value="Bacteria"/>
</dbReference>
<keyword evidence="6" id="KW-0482">Metalloprotease</keyword>
<keyword evidence="9" id="KW-1185">Reference proteome</keyword>
<comment type="caution">
    <text evidence="8">The sequence shown here is derived from an EMBL/GenBank/DDBJ whole genome shotgun (WGS) entry which is preliminary data.</text>
</comment>
<dbReference type="PROSITE" id="PS00759">
    <property type="entry name" value="ARGE_DAPE_CPG2_2"/>
    <property type="match status" value="1"/>
</dbReference>
<evidence type="ECO:0000256" key="2">
    <source>
        <dbReference type="ARBA" id="ARBA00006247"/>
    </source>
</evidence>
<dbReference type="PATRIC" id="fig|1235279.3.peg.2350"/>
<name>M7NES8_9BACL</name>
<dbReference type="GO" id="GO:0006526">
    <property type="term" value="P:L-arginine biosynthetic process"/>
    <property type="evidence" value="ECO:0007669"/>
    <property type="project" value="TreeGrafter"/>
</dbReference>
<evidence type="ECO:0000256" key="5">
    <source>
        <dbReference type="ARBA" id="ARBA00022833"/>
    </source>
</evidence>
<dbReference type="InterPro" id="IPR002933">
    <property type="entry name" value="Peptidase_M20"/>
</dbReference>
<dbReference type="GO" id="GO:0008270">
    <property type="term" value="F:zinc ion binding"/>
    <property type="evidence" value="ECO:0007669"/>
    <property type="project" value="InterPro"/>
</dbReference>
<feature type="compositionally biased region" description="Basic and acidic residues" evidence="7">
    <location>
        <begin position="209"/>
        <end position="225"/>
    </location>
</feature>
<evidence type="ECO:0000313" key="9">
    <source>
        <dbReference type="Proteomes" id="UP000011919"/>
    </source>
</evidence>
<dbReference type="GO" id="GO:0008777">
    <property type="term" value="F:acetylornithine deacetylase activity"/>
    <property type="evidence" value="ECO:0007669"/>
    <property type="project" value="TreeGrafter"/>
</dbReference>
<evidence type="ECO:0000313" key="8">
    <source>
        <dbReference type="EMBL" id="EMR05691.1"/>
    </source>
</evidence>
<sequence>MDWKQSAEQAESKLISDLKALISIESVLDESAATGEAPFGPGPKQALDWLLDRGREAGMTVKEVGGAAGHIEIGEGEGLLGILCHVDVVPAGDGWETPPFEGHERNGKVYGRGAIDDKGPTIAAFHAMKMVKESGIPLNERVRLIVGADEESGFRCMKRYFETEEMPEIGFAPDADFPIIHAEKGIADLVFSQLPGEDAGPLRSFPFRGQDEHGPGHGEGRGVAF</sequence>
<dbReference type="Proteomes" id="UP000011919">
    <property type="component" value="Unassembled WGS sequence"/>
</dbReference>
<proteinExistence type="inferred from homology"/>
<dbReference type="Pfam" id="PF01546">
    <property type="entry name" value="Peptidase_M20"/>
    <property type="match status" value="1"/>
</dbReference>
<dbReference type="RefSeq" id="WP_008300163.1">
    <property type="nucleotide sequence ID" value="NZ_AOFT01000012.1"/>
</dbReference>
<dbReference type="SUPFAM" id="SSF53187">
    <property type="entry name" value="Zn-dependent exopeptidases"/>
    <property type="match status" value="1"/>
</dbReference>
<dbReference type="STRING" id="1235279.C772_02357"/>
<organism evidence="8 9">
    <name type="scientific">Bhargavaea cecembensis DSE10</name>
    <dbReference type="NCBI Taxonomy" id="1235279"/>
    <lineage>
        <taxon>Bacteria</taxon>
        <taxon>Bacillati</taxon>
        <taxon>Bacillota</taxon>
        <taxon>Bacilli</taxon>
        <taxon>Bacillales</taxon>
        <taxon>Caryophanaceae</taxon>
        <taxon>Bhargavaea</taxon>
    </lineage>
</organism>
<dbReference type="InterPro" id="IPR010964">
    <property type="entry name" value="M20A_pepV-rel"/>
</dbReference>
<keyword evidence="8" id="KW-0224">Dipeptidase</keyword>
<evidence type="ECO:0000256" key="3">
    <source>
        <dbReference type="ARBA" id="ARBA00022670"/>
    </source>
</evidence>
<dbReference type="GO" id="GO:0008237">
    <property type="term" value="F:metallopeptidase activity"/>
    <property type="evidence" value="ECO:0007669"/>
    <property type="project" value="UniProtKB-KW"/>
</dbReference>
<dbReference type="GO" id="GO:0006508">
    <property type="term" value="P:proteolysis"/>
    <property type="evidence" value="ECO:0007669"/>
    <property type="project" value="UniProtKB-KW"/>
</dbReference>
<dbReference type="InterPro" id="IPR001261">
    <property type="entry name" value="ArgE/DapE_CS"/>
</dbReference>
<accession>M7NES8</accession>
<dbReference type="EC" id="3.4.13.-" evidence="8"/>
<protein>
    <submittedName>
        <fullName evidence="8">Putative dipeptidase</fullName>
        <ecNumber evidence="8">3.4.13.-</ecNumber>
    </submittedName>
</protein>
<evidence type="ECO:0000256" key="1">
    <source>
        <dbReference type="ARBA" id="ARBA00001947"/>
    </source>
</evidence>
<dbReference type="PANTHER" id="PTHR43808:SF31">
    <property type="entry name" value="N-ACETYL-L-CITRULLINE DEACETYLASE"/>
    <property type="match status" value="1"/>
</dbReference>
<evidence type="ECO:0000256" key="6">
    <source>
        <dbReference type="ARBA" id="ARBA00023049"/>
    </source>
</evidence>